<proteinExistence type="predicted"/>
<feature type="region of interest" description="Disordered" evidence="6">
    <location>
        <begin position="258"/>
        <end position="291"/>
    </location>
</feature>
<dbReference type="InterPro" id="IPR009448">
    <property type="entry name" value="UDP-g_GGtrans"/>
</dbReference>
<evidence type="ECO:0000259" key="7">
    <source>
        <dbReference type="Pfam" id="PF18400"/>
    </source>
</evidence>
<dbReference type="SUPFAM" id="SSF53448">
    <property type="entry name" value="Nucleotide-diphospho-sugar transferases"/>
    <property type="match status" value="1"/>
</dbReference>
<evidence type="ECO:0000256" key="3">
    <source>
        <dbReference type="ARBA" id="ARBA00022729"/>
    </source>
</evidence>
<dbReference type="InterPro" id="IPR040692">
    <property type="entry name" value="UGGT_TRXL_3"/>
</dbReference>
<feature type="region of interest" description="Disordered" evidence="6">
    <location>
        <begin position="1682"/>
        <end position="1702"/>
    </location>
</feature>
<keyword evidence="11" id="KW-0808">Transferase</keyword>
<organism evidence="11 12">
    <name type="scientific">Blattamonas nauphoetae</name>
    <dbReference type="NCBI Taxonomy" id="2049346"/>
    <lineage>
        <taxon>Eukaryota</taxon>
        <taxon>Metamonada</taxon>
        <taxon>Preaxostyla</taxon>
        <taxon>Oxymonadida</taxon>
        <taxon>Blattamonas</taxon>
    </lineage>
</organism>
<evidence type="ECO:0000256" key="1">
    <source>
        <dbReference type="ARBA" id="ARBA00001913"/>
    </source>
</evidence>
<dbReference type="Pfam" id="PF18400">
    <property type="entry name" value="Thioredoxin_12"/>
    <property type="match status" value="1"/>
</dbReference>
<sequence length="2015" mass="228321">MLKKADEDVFLDSLAFVHILAQSNAIEAAMNASLTLHTLAPLVENHYKLAEMSWLLLRSDEQSKQFTTIPTTFAVLYSPPSFHNFTGSSSAPKGIPKSKAQQFLTPANSRVFTTIETLFDALDAVFRNSQFSISRSFNINGETETIPVVLPHDHIFPSASTYTNEKPVVILYSSLDHPSLEEWLSPLKLAQEDPTTFTTGNTETPDGSPPFDLTFRHNRLMTERQSPRPNLLAQGFSVELSVRDSEYKFTDTMATADAGTKSKGKKSGQYLTTDGEEELEEDPDQDGNADELENCVYVGPDKWTRFWPIFGIDILQVASFFPHLAGLRPLGRGKTQAELTPEFVLEVDTPLGALYSRLKQLALKRNLLISQVKDLGLQTATIIMNNQRPLELLKTATEVFPYFAHSAIRINVTTGMRNAIIEMHNHFSPMHSSTLINNRAIDLTSSLWNVMSIAEDEVNHARQINSLGLQSTTTLQIAQTSLNPPVSYERNNEFSFVNPACSSTLAFSLQTTRVMYRLPEPLLYLNNIETDKQFQSWSGDCDIFKEYPPNDPYPLIRRNFAVLIAFLDLTKPECLEVYQMYLGFLENRVPVRMAIVPVNTPGTTSKSSAANKIARWFVWHCQHYDAATAVNILNQLTTKNPKLSVDRLKEFVTSMSLNMDRPPNDKKRKLVSGVPMMSLDEWKKVVEGRLLSVEDALDAITNSLAETQIPVPSMFFNGIVFNLGMLSDNVNELFSQEMNFYRWSIREGYLRIPPIKQLKHLPEAKRTNAPVEYLWKMLSGEKWMEKAYQLGVTTRKYAPEMQPLIQPNETESESNGNNGTNTTSTIPICPCESSFLNVSTNRLSYRREEHKYHLDFLSGCENHATVVQKSFHPLLFISHDLPTNLFIPPTSSSAEPLTAQIKSSPLNAAWKCHFAPETLTVRAMNAAPVVSYPTERTSTVTTFRPFRMVQHMRSDDEEAELNVGENVLENHIPLTHLIVIDPENATHLNMLNTIVKSMTPGLSQLHILMHTVHHYSNRVGKTDEDRVLFPTTPLPSSFAVVYLSTISTIPFNLRAPYLRLLLDSYAPPPLRKKQSNVTVDNATIALEKSQKIHASIVSWIDENKANGRNRRNEQVNEKWAETAMNAIDGLFYYEDVRASVIAALKEHCLLIDSLGLSCAVERALTVSSVNSFRILDAHLQSFFIITNGIVRPILSTDDYTKHLSMASVNSIVTATQPHSSSSLPFIPTLSRPVGQFVFTADAFNALETFELQQRSIHVWRPLFANIDAVVSPKAILLYQLSEDPDRPIAPNIMTNPSTDSSQLVSILNLMQTRHCYVAPRASAMHRDQFTSSENTFFKFDVMKGAYNLEDLDEEEDDDDPDNEFSQPTLLEVKTAVNPMNGDHRPAIQNLFTLRSYYRPFMTGTVWLVPSICPSQMPLRSLYLSSTLRSPRFFQNGSMISSPKLVFPGVPHSSFVWTMNHKAPSSWLCIQKEAVDDLDNIQFGRDVKMIKNVDGEEEDDDDDDGMLPPTFEIDQQKRVKAVYAIDAFLLQGSMRDVQNFPMSGAPVFLTTFNPVKNESTGELMFSPRKDSSIVMEMNGYYQLHMPGPGIHEVTLHPALSKQLHFTEISPHALGKTDRKSRLDKPAGNVANGEAFLPKSRRGFWVDMNGWDGMELNIRTNYIQRQGTVYPQVAAAIRKEEEKKAETAAKGKKPKKPTVPKVATKPSMTTDTIHIFTICSGHLYERLAKIMMVSVVNTAKRPVKFWFINSATSPRFRAVLPKMAAEMGFSFEFMDYGWPQWLGEPTSRMRKIWAYKILFLDVMFPMELERVIFVDADQMTMTDFGELMDLDMKGAPYAYTPMCNNKPEMKPYRFWESEYWRTVLKGKPYHISALYAVDLIRFREMGAGDHLRKTYDTFSNDKNSLSNLDQDLPNYCQDQIPIYSLPQEWLWCGSWCSDETRSKAKTLDLCNNPLTKEHKLKYAEREMPEWNKLHAQVLQMEERMEGLKAFDTFRGIGGDEKKKKRNVRPEDGSKDEL</sequence>
<dbReference type="InterPro" id="IPR040693">
    <property type="entry name" value="UGGT_TRXL_1"/>
</dbReference>
<dbReference type="Proteomes" id="UP001281761">
    <property type="component" value="Unassembled WGS sequence"/>
</dbReference>
<dbReference type="InterPro" id="IPR040497">
    <property type="entry name" value="Glyco_transf_24"/>
</dbReference>
<dbReference type="EMBL" id="JARBJD010000231">
    <property type="protein sequence ID" value="KAK2946297.1"/>
    <property type="molecule type" value="Genomic_DNA"/>
</dbReference>
<dbReference type="InterPro" id="IPR029044">
    <property type="entry name" value="Nucleotide-diphossugar_trans"/>
</dbReference>
<feature type="compositionally biased region" description="Basic and acidic residues" evidence="6">
    <location>
        <begin position="1995"/>
        <end position="2015"/>
    </location>
</feature>
<dbReference type="GO" id="GO:0016757">
    <property type="term" value="F:glycosyltransferase activity"/>
    <property type="evidence" value="ECO:0007669"/>
    <property type="project" value="UniProtKB-KW"/>
</dbReference>
<evidence type="ECO:0000313" key="11">
    <source>
        <dbReference type="EMBL" id="KAK2946297.1"/>
    </source>
</evidence>
<comment type="cofactor">
    <cofactor evidence="1">
        <name>Ca(2+)</name>
        <dbReference type="ChEBI" id="CHEBI:29108"/>
    </cofactor>
</comment>
<accession>A0ABQ9X3N4</accession>
<evidence type="ECO:0000259" key="9">
    <source>
        <dbReference type="Pfam" id="PF18402"/>
    </source>
</evidence>
<evidence type="ECO:0000259" key="10">
    <source>
        <dbReference type="Pfam" id="PF18404"/>
    </source>
</evidence>
<comment type="caution">
    <text evidence="11">The sequence shown here is derived from an EMBL/GenBank/DDBJ whole genome shotgun (WGS) entry which is preliminary data.</text>
</comment>
<keyword evidence="3" id="KW-0732">Signal</keyword>
<evidence type="ECO:0000259" key="8">
    <source>
        <dbReference type="Pfam" id="PF18401"/>
    </source>
</evidence>
<dbReference type="InterPro" id="IPR040694">
    <property type="entry name" value="UGGT_TRXL_2"/>
</dbReference>
<evidence type="ECO:0000256" key="4">
    <source>
        <dbReference type="ARBA" id="ARBA00022824"/>
    </source>
</evidence>
<evidence type="ECO:0000256" key="6">
    <source>
        <dbReference type="SAM" id="MobiDB-lite"/>
    </source>
</evidence>
<dbReference type="Gene3D" id="3.90.550.10">
    <property type="entry name" value="Spore Coat Polysaccharide Biosynthesis Protein SpsA, Chain A"/>
    <property type="match status" value="1"/>
</dbReference>
<feature type="domain" description="UGGT thioredoxin-like" evidence="8">
    <location>
        <begin position="366"/>
        <end position="478"/>
    </location>
</feature>
<feature type="compositionally biased region" description="Acidic residues" evidence="6">
    <location>
        <begin position="274"/>
        <end position="291"/>
    </location>
</feature>
<dbReference type="PANTHER" id="PTHR11226:SF0">
    <property type="entry name" value="UDP-GLUCOSE:GLYCOPROTEIN GLUCOSYLTRANSFERASE"/>
    <property type="match status" value="1"/>
</dbReference>
<comment type="subcellular location">
    <subcellularLocation>
        <location evidence="2">Endoplasmic reticulum lumen</location>
    </subcellularLocation>
</comment>
<dbReference type="EC" id="2.4.1.-" evidence="11"/>
<keyword evidence="5" id="KW-0325">Glycoprotein</keyword>
<reference evidence="11 12" key="1">
    <citation type="journal article" date="2022" name="bioRxiv">
        <title>Genomics of Preaxostyla Flagellates Illuminates Evolutionary Transitions and the Path Towards Mitochondrial Loss.</title>
        <authorList>
            <person name="Novak L.V.F."/>
            <person name="Treitli S.C."/>
            <person name="Pyrih J."/>
            <person name="Halakuc P."/>
            <person name="Pipaliya S.V."/>
            <person name="Vacek V."/>
            <person name="Brzon O."/>
            <person name="Soukal P."/>
            <person name="Eme L."/>
            <person name="Dacks J.B."/>
            <person name="Karnkowska A."/>
            <person name="Elias M."/>
            <person name="Hampl V."/>
        </authorList>
    </citation>
    <scope>NUCLEOTIDE SEQUENCE [LARGE SCALE GENOMIC DNA]</scope>
    <source>
        <strain evidence="11">NAU3</strain>
        <tissue evidence="11">Gut</tissue>
    </source>
</reference>
<feature type="region of interest" description="Disordered" evidence="6">
    <location>
        <begin position="1994"/>
        <end position="2015"/>
    </location>
</feature>
<gene>
    <name evidence="11" type="ORF">BLNAU_18747</name>
</gene>
<dbReference type="Pfam" id="PF18401">
    <property type="entry name" value="Thioredoxin_13"/>
    <property type="match status" value="1"/>
</dbReference>
<dbReference type="Pfam" id="PF18404">
    <property type="entry name" value="Glyco_transf_24"/>
    <property type="match status" value="1"/>
</dbReference>
<evidence type="ECO:0000256" key="2">
    <source>
        <dbReference type="ARBA" id="ARBA00004319"/>
    </source>
</evidence>
<protein>
    <submittedName>
        <fullName evidence="11">UDP-glucose:glycoprotein glucosyltransferase</fullName>
        <ecNumber evidence="11">2.4.1.-</ecNumber>
    </submittedName>
</protein>
<keyword evidence="4" id="KW-0256">Endoplasmic reticulum</keyword>
<feature type="domain" description="UGGT thioredoxin-like" evidence="9">
    <location>
        <begin position="522"/>
        <end position="750"/>
    </location>
</feature>
<evidence type="ECO:0000256" key="5">
    <source>
        <dbReference type="ARBA" id="ARBA00023180"/>
    </source>
</evidence>
<feature type="domain" description="Glucosyltransferase 24 catalytic" evidence="10">
    <location>
        <begin position="1711"/>
        <end position="1977"/>
    </location>
</feature>
<evidence type="ECO:0000313" key="12">
    <source>
        <dbReference type="Proteomes" id="UP001281761"/>
    </source>
</evidence>
<name>A0ABQ9X3N4_9EUKA</name>
<keyword evidence="11" id="KW-0328">Glycosyltransferase</keyword>
<dbReference type="PANTHER" id="PTHR11226">
    <property type="entry name" value="UDP-GLUCOSE GLYCOPROTEIN:GLUCOSYLTRANSFERASE"/>
    <property type="match status" value="1"/>
</dbReference>
<keyword evidence="12" id="KW-1185">Reference proteome</keyword>
<dbReference type="Pfam" id="PF18402">
    <property type="entry name" value="Thioredoxin_14"/>
    <property type="match status" value="1"/>
</dbReference>
<feature type="domain" description="UGGT thioredoxin-like" evidence="7">
    <location>
        <begin position="6"/>
        <end position="193"/>
    </location>
</feature>